<reference evidence="1 2" key="1">
    <citation type="submission" date="2020-07" db="EMBL/GenBank/DDBJ databases">
        <title>Genomic Encyclopedia of Type Strains, Phase IV (KMG-IV): sequencing the most valuable type-strain genomes for metagenomic binning, comparative biology and taxonomic classification.</title>
        <authorList>
            <person name="Goeker M."/>
        </authorList>
    </citation>
    <scope>NUCLEOTIDE SEQUENCE [LARGE SCALE GENOMIC DNA]</scope>
    <source>
        <strain evidence="1 2">DSM 25220</strain>
    </source>
</reference>
<protein>
    <submittedName>
        <fullName evidence="1">Uncharacterized protein</fullName>
    </submittedName>
</protein>
<dbReference type="Proteomes" id="UP000580891">
    <property type="component" value="Unassembled WGS sequence"/>
</dbReference>
<accession>A0A7V9Z2L7</accession>
<proteinExistence type="predicted"/>
<evidence type="ECO:0000313" key="2">
    <source>
        <dbReference type="Proteomes" id="UP000580891"/>
    </source>
</evidence>
<dbReference type="RefSeq" id="WP_181538522.1">
    <property type="nucleotide sequence ID" value="NZ_JACDUU010000008.1"/>
</dbReference>
<sequence>MPDRRRDYHERDAHFDGEYEGIINDGLAREGEAIGVRVDIAPFEISQRKNPFQAQPEVDLEMKRFRSLMKGKETK</sequence>
<organism evidence="1 2">
    <name type="scientific">[Anoxybacillus] calidus</name>
    <dbReference type="NCBI Taxonomy" id="575178"/>
    <lineage>
        <taxon>Bacteria</taxon>
        <taxon>Bacillati</taxon>
        <taxon>Bacillota</taxon>
        <taxon>Bacilli</taxon>
        <taxon>Bacillales</taxon>
        <taxon>Anoxybacillaceae</taxon>
        <taxon>Paranoxybacillus</taxon>
    </lineage>
</organism>
<name>A0A7V9Z2L7_9BACL</name>
<comment type="caution">
    <text evidence="1">The sequence shown here is derived from an EMBL/GenBank/DDBJ whole genome shotgun (WGS) entry which is preliminary data.</text>
</comment>
<keyword evidence="2" id="KW-1185">Reference proteome</keyword>
<evidence type="ECO:0000313" key="1">
    <source>
        <dbReference type="EMBL" id="MBA2872773.1"/>
    </source>
</evidence>
<gene>
    <name evidence="1" type="ORF">HNQ85_003085</name>
</gene>
<dbReference type="EMBL" id="JACDUU010000008">
    <property type="protein sequence ID" value="MBA2872773.1"/>
    <property type="molecule type" value="Genomic_DNA"/>
</dbReference>
<dbReference type="AlphaFoldDB" id="A0A7V9Z2L7"/>